<keyword evidence="1" id="KW-1133">Transmembrane helix</keyword>
<dbReference type="Proteomes" id="UP000292362">
    <property type="component" value="Unassembled WGS sequence"/>
</dbReference>
<protein>
    <submittedName>
        <fullName evidence="2">Uncharacterized protein</fullName>
    </submittedName>
</protein>
<comment type="caution">
    <text evidence="2">The sequence shown here is derived from an EMBL/GenBank/DDBJ whole genome shotgun (WGS) entry which is preliminary data.</text>
</comment>
<accession>A0A4V2JU12</accession>
<evidence type="ECO:0000313" key="2">
    <source>
        <dbReference type="EMBL" id="TBT98341.1"/>
    </source>
</evidence>
<feature type="transmembrane region" description="Helical" evidence="1">
    <location>
        <begin position="7"/>
        <end position="25"/>
    </location>
</feature>
<dbReference type="AlphaFoldDB" id="A0A4V2JU12"/>
<reference evidence="2 3" key="1">
    <citation type="submission" date="2017-12" db="EMBL/GenBank/DDBJ databases">
        <authorList>
            <person name="Pombert J.-F."/>
            <person name="Haag K.L."/>
            <person name="Ebert D."/>
        </authorList>
    </citation>
    <scope>NUCLEOTIDE SEQUENCE [LARGE SCALE GENOMIC DNA]</scope>
    <source>
        <strain evidence="2">FI-OER-3-3</strain>
    </source>
</reference>
<organism evidence="2 3">
    <name type="scientific">Hamiltosporidium tvaerminnensis</name>
    <dbReference type="NCBI Taxonomy" id="1176355"/>
    <lineage>
        <taxon>Eukaryota</taxon>
        <taxon>Fungi</taxon>
        <taxon>Fungi incertae sedis</taxon>
        <taxon>Microsporidia</taxon>
        <taxon>Dubosqiidae</taxon>
        <taxon>Hamiltosporidium</taxon>
    </lineage>
</organism>
<gene>
    <name evidence="2" type="ORF">CWI37_1797p0010</name>
</gene>
<keyword evidence="1" id="KW-0812">Transmembrane</keyword>
<dbReference type="VEuPathDB" id="MicrosporidiaDB:CWI37_1797p0010"/>
<sequence length="84" mass="9395">MTRIDKPVVAIALCSVIFAIIFYKWEAKFLLKNLNKINDQKKPGSIEAKVAELEAKVGVITEILKDHIDLKKAGEKKGNNTSKK</sequence>
<evidence type="ECO:0000313" key="3">
    <source>
        <dbReference type="Proteomes" id="UP000292362"/>
    </source>
</evidence>
<evidence type="ECO:0000256" key="1">
    <source>
        <dbReference type="SAM" id="Phobius"/>
    </source>
</evidence>
<name>A0A4V2JU12_9MICR</name>
<dbReference type="EMBL" id="PITJ01001797">
    <property type="protein sequence ID" value="TBT98341.1"/>
    <property type="molecule type" value="Genomic_DNA"/>
</dbReference>
<keyword evidence="1" id="KW-0472">Membrane</keyword>
<proteinExistence type="predicted"/>